<feature type="region of interest" description="Disordered" evidence="1">
    <location>
        <begin position="1"/>
        <end position="49"/>
    </location>
</feature>
<feature type="region of interest" description="Disordered" evidence="1">
    <location>
        <begin position="75"/>
        <end position="109"/>
    </location>
</feature>
<dbReference type="EMBL" id="SRMO01000070">
    <property type="protein sequence ID" value="TGG91912.1"/>
    <property type="molecule type" value="Genomic_DNA"/>
</dbReference>
<name>A0A524RMP4_9CHRO</name>
<sequence length="109" mass="10747">MLSGVNRIGHGQGTAEQGDSPGGQLDHHTIGIPQPQAKKGQATAVTPGDGLLQGLHPLAVTSREALLQSLQASGPVTGLQRDGSRLAAVGPSGGSHHSHAQGISGGLAA</sequence>
<dbReference type="Proteomes" id="UP000317990">
    <property type="component" value="Unassembled WGS sequence"/>
</dbReference>
<organism evidence="2 3">
    <name type="scientific">Aphanocapsa feldmannii 277cV</name>
    <dbReference type="NCBI Taxonomy" id="2507553"/>
    <lineage>
        <taxon>Bacteria</taxon>
        <taxon>Bacillati</taxon>
        <taxon>Cyanobacteriota</taxon>
        <taxon>Cyanophyceae</taxon>
        <taxon>Oscillatoriophycideae</taxon>
        <taxon>Chroococcales</taxon>
        <taxon>Microcystaceae</taxon>
        <taxon>Aphanocapsa</taxon>
    </lineage>
</organism>
<accession>A0A524RMP4</accession>
<protein>
    <submittedName>
        <fullName evidence="2">Uncharacterized protein</fullName>
    </submittedName>
</protein>
<evidence type="ECO:0000256" key="1">
    <source>
        <dbReference type="SAM" id="MobiDB-lite"/>
    </source>
</evidence>
<proteinExistence type="predicted"/>
<gene>
    <name evidence="2" type="ORF">ERJ67_07065</name>
</gene>
<dbReference type="AlphaFoldDB" id="A0A524RMP4"/>
<evidence type="ECO:0000313" key="3">
    <source>
        <dbReference type="Proteomes" id="UP000317990"/>
    </source>
</evidence>
<comment type="caution">
    <text evidence="2">The sequence shown here is derived from an EMBL/GenBank/DDBJ whole genome shotgun (WGS) entry which is preliminary data.</text>
</comment>
<reference evidence="2 3" key="1">
    <citation type="journal article" date="2019" name="mSystems">
        <title>Life at home and on the roam: Genomic adaptions reflect the dual lifestyle of an intracellular, facultative symbiont.</title>
        <authorList>
            <person name="Burgsdorf I."/>
        </authorList>
    </citation>
    <scope>NUCLEOTIDE SEQUENCE [LARGE SCALE GENOMIC DNA]</scope>
    <source>
        <strain evidence="2">277cV</strain>
    </source>
</reference>
<evidence type="ECO:0000313" key="2">
    <source>
        <dbReference type="EMBL" id="TGG91912.1"/>
    </source>
</evidence>